<feature type="region of interest" description="Disordered" evidence="1">
    <location>
        <begin position="68"/>
        <end position="124"/>
    </location>
</feature>
<organism evidence="2 3">
    <name type="scientific">Diploscapter pachys</name>
    <dbReference type="NCBI Taxonomy" id="2018661"/>
    <lineage>
        <taxon>Eukaryota</taxon>
        <taxon>Metazoa</taxon>
        <taxon>Ecdysozoa</taxon>
        <taxon>Nematoda</taxon>
        <taxon>Chromadorea</taxon>
        <taxon>Rhabditida</taxon>
        <taxon>Rhabditina</taxon>
        <taxon>Rhabditomorpha</taxon>
        <taxon>Rhabditoidea</taxon>
        <taxon>Rhabditidae</taxon>
        <taxon>Diploscapter</taxon>
    </lineage>
</organism>
<accession>A0A2A2M5U2</accession>
<dbReference type="Proteomes" id="UP000218231">
    <property type="component" value="Unassembled WGS sequence"/>
</dbReference>
<dbReference type="AlphaFoldDB" id="A0A2A2M5U2"/>
<sequence>MIDVPVTAPSSLRTCTSTGWLEARVTNLALARACRPRLLVIRTVRSIPALMPPPRPAPRMRPRYICVPPRAPQRPPRPPSSTCAPIPAGSAWAGSSPQSPPHARASSARWRGWRAFRRTGRSAR</sequence>
<reference evidence="2 3" key="1">
    <citation type="journal article" date="2017" name="Curr. Biol.">
        <title>Genome architecture and evolution of a unichromosomal asexual nematode.</title>
        <authorList>
            <person name="Fradin H."/>
            <person name="Zegar C."/>
            <person name="Gutwein M."/>
            <person name="Lucas J."/>
            <person name="Kovtun M."/>
            <person name="Corcoran D."/>
            <person name="Baugh L.R."/>
            <person name="Kiontke K."/>
            <person name="Gunsalus K."/>
            <person name="Fitch D.H."/>
            <person name="Piano F."/>
        </authorList>
    </citation>
    <scope>NUCLEOTIDE SEQUENCE [LARGE SCALE GENOMIC DNA]</scope>
    <source>
        <strain evidence="2">PF1309</strain>
    </source>
</reference>
<comment type="caution">
    <text evidence="2">The sequence shown here is derived from an EMBL/GenBank/DDBJ whole genome shotgun (WGS) entry which is preliminary data.</text>
</comment>
<evidence type="ECO:0000313" key="3">
    <source>
        <dbReference type="Proteomes" id="UP000218231"/>
    </source>
</evidence>
<evidence type="ECO:0000313" key="2">
    <source>
        <dbReference type="EMBL" id="PAV93763.1"/>
    </source>
</evidence>
<gene>
    <name evidence="2" type="ORF">WR25_17859</name>
</gene>
<feature type="compositionally biased region" description="Pro residues" evidence="1">
    <location>
        <begin position="69"/>
        <end position="79"/>
    </location>
</feature>
<name>A0A2A2M5U2_9BILA</name>
<keyword evidence="3" id="KW-1185">Reference proteome</keyword>
<protein>
    <submittedName>
        <fullName evidence="2">Uncharacterized protein</fullName>
    </submittedName>
</protein>
<feature type="compositionally biased region" description="Basic residues" evidence="1">
    <location>
        <begin position="111"/>
        <end position="124"/>
    </location>
</feature>
<evidence type="ECO:0000256" key="1">
    <source>
        <dbReference type="SAM" id="MobiDB-lite"/>
    </source>
</evidence>
<proteinExistence type="predicted"/>
<dbReference type="EMBL" id="LIAE01004451">
    <property type="protein sequence ID" value="PAV93763.1"/>
    <property type="molecule type" value="Genomic_DNA"/>
</dbReference>